<protein>
    <submittedName>
        <fullName evidence="1">Uncharacterized protein</fullName>
    </submittedName>
</protein>
<organism evidence="1 2">
    <name type="scientific">Sumerlaea chitinivorans</name>
    <dbReference type="NCBI Taxonomy" id="2250252"/>
    <lineage>
        <taxon>Bacteria</taxon>
        <taxon>Candidatus Sumerlaeota</taxon>
        <taxon>Candidatus Sumerlaeia</taxon>
        <taxon>Candidatus Sumerlaeales</taxon>
        <taxon>Candidatus Sumerlaeaceae</taxon>
        <taxon>Candidatus Sumerlaea</taxon>
    </lineage>
</organism>
<dbReference type="KEGG" id="schv:BRCON_2780"/>
<sequence length="58" mass="6156">MSACFGCLRGSASEGLLTDCDKAALRGCKKTAPIYAKSFTFASYFATLPRGQGKNTSR</sequence>
<proteinExistence type="predicted"/>
<evidence type="ECO:0000313" key="1">
    <source>
        <dbReference type="EMBL" id="AXA37522.1"/>
    </source>
</evidence>
<dbReference type="AlphaFoldDB" id="A0A2Z4YA90"/>
<dbReference type="EMBL" id="CP030759">
    <property type="protein sequence ID" value="AXA37522.1"/>
    <property type="molecule type" value="Genomic_DNA"/>
</dbReference>
<reference evidence="1 2" key="1">
    <citation type="submission" date="2018-05" db="EMBL/GenBank/DDBJ databases">
        <title>A metagenomic window into the 2 km-deep terrestrial subsurface aquifer revealed taxonomically and functionally diverse microbial community comprising novel uncultured bacterial lineages.</title>
        <authorList>
            <person name="Kadnikov V.V."/>
            <person name="Mardanov A.V."/>
            <person name="Beletsky A.V."/>
            <person name="Banks D."/>
            <person name="Pimenov N.V."/>
            <person name="Frank Y.A."/>
            <person name="Karnachuk O.V."/>
            <person name="Ravin N.V."/>
        </authorList>
    </citation>
    <scope>NUCLEOTIDE SEQUENCE [LARGE SCALE GENOMIC DNA]</scope>
    <source>
        <strain evidence="1">BY</strain>
    </source>
</reference>
<name>A0A2Z4YA90_SUMC1</name>
<accession>A0A2Z4YA90</accession>
<evidence type="ECO:0000313" key="2">
    <source>
        <dbReference type="Proteomes" id="UP000262583"/>
    </source>
</evidence>
<dbReference type="Proteomes" id="UP000262583">
    <property type="component" value="Chromosome"/>
</dbReference>
<gene>
    <name evidence="1" type="ORF">BRCON_2780</name>
</gene>